<keyword evidence="2" id="KW-1185">Reference proteome</keyword>
<dbReference type="SUPFAM" id="SSF159275">
    <property type="entry name" value="PA1994-like"/>
    <property type="match status" value="1"/>
</dbReference>
<dbReference type="InterPro" id="IPR009467">
    <property type="entry name" value="Glycolipid-bd_prot_put"/>
</dbReference>
<reference evidence="1 2" key="1">
    <citation type="submission" date="2020-04" db="EMBL/GenBank/DDBJ databases">
        <title>Massilia sp. nov., a cold adapted bacteria isolated from Arctic soil.</title>
        <authorList>
            <person name="Son J."/>
            <person name="Ka J.-O."/>
        </authorList>
    </citation>
    <scope>NUCLEOTIDE SEQUENCE [LARGE SCALE GENOMIC DNA]</scope>
    <source>
        <strain evidence="1 2">ML15P13</strain>
    </source>
</reference>
<dbReference type="Pfam" id="PF06475">
    <property type="entry name" value="Glycolipid_bind"/>
    <property type="match status" value="1"/>
</dbReference>
<dbReference type="RefSeq" id="WP_171079821.1">
    <property type="nucleotide sequence ID" value="NZ_JABAIV010000001.1"/>
</dbReference>
<evidence type="ECO:0000313" key="1">
    <source>
        <dbReference type="EMBL" id="NNG21416.1"/>
    </source>
</evidence>
<gene>
    <name evidence="1" type="ORF">HGB41_00120</name>
</gene>
<protein>
    <submittedName>
        <fullName evidence="1">Putative glycolipid-binding domain-containing protein</fullName>
    </submittedName>
</protein>
<comment type="caution">
    <text evidence="1">The sequence shown here is derived from an EMBL/GenBank/DDBJ whole genome shotgun (WGS) entry which is preliminary data.</text>
</comment>
<organism evidence="1 2">
    <name type="scientific">Telluria aromaticivorans</name>
    <dbReference type="NCBI Taxonomy" id="2725995"/>
    <lineage>
        <taxon>Bacteria</taxon>
        <taxon>Pseudomonadati</taxon>
        <taxon>Pseudomonadota</taxon>
        <taxon>Betaproteobacteria</taxon>
        <taxon>Burkholderiales</taxon>
        <taxon>Oxalobacteraceae</taxon>
        <taxon>Telluria group</taxon>
        <taxon>Telluria</taxon>
    </lineage>
</organism>
<name>A0A7Y2NYE7_9BURK</name>
<proteinExistence type="predicted"/>
<dbReference type="Proteomes" id="UP000533905">
    <property type="component" value="Unassembled WGS sequence"/>
</dbReference>
<dbReference type="AlphaFoldDB" id="A0A7Y2NYE7"/>
<evidence type="ECO:0000313" key="2">
    <source>
        <dbReference type="Proteomes" id="UP000533905"/>
    </source>
</evidence>
<accession>A0A7Y2NYE7</accession>
<sequence>MQRVYRWQSDDGVGLEHLSLQHRDDIIVAEGIVIGTDDSGPFGCSYRICCDGRWRVRAVEVHAAGGESCVLTTDGSGVWRDGDGAAMPELSGCIDVDISATPFTNTLPIRRLGEHLHQRTGLAVVYIPVPTLDLARAEQAYTRLADHRYLYEGPIGSFQAELEVDPDGLVVHYPALFRRLPCR</sequence>
<dbReference type="EMBL" id="JABAIV010000001">
    <property type="protein sequence ID" value="NNG21416.1"/>
    <property type="molecule type" value="Genomic_DNA"/>
</dbReference>